<reference evidence="7" key="1">
    <citation type="journal article" date="2024" name="IScience">
        <title>Strigolactones Initiate the Formation of Haustorium-like Structures in Castilleja.</title>
        <authorList>
            <person name="Buerger M."/>
            <person name="Peterson D."/>
            <person name="Chory J."/>
        </authorList>
    </citation>
    <scope>NUCLEOTIDE SEQUENCE [LARGE SCALE GENOMIC DNA]</scope>
</reference>
<dbReference type="InterPro" id="IPR010402">
    <property type="entry name" value="CCT_domain"/>
</dbReference>
<evidence type="ECO:0000256" key="4">
    <source>
        <dbReference type="SAM" id="MobiDB-lite"/>
    </source>
</evidence>
<evidence type="ECO:0000313" key="6">
    <source>
        <dbReference type="EMBL" id="KAL3644167.1"/>
    </source>
</evidence>
<organism evidence="6 7">
    <name type="scientific">Castilleja foliolosa</name>
    <dbReference type="NCBI Taxonomy" id="1961234"/>
    <lineage>
        <taxon>Eukaryota</taxon>
        <taxon>Viridiplantae</taxon>
        <taxon>Streptophyta</taxon>
        <taxon>Embryophyta</taxon>
        <taxon>Tracheophyta</taxon>
        <taxon>Spermatophyta</taxon>
        <taxon>Magnoliopsida</taxon>
        <taxon>eudicotyledons</taxon>
        <taxon>Gunneridae</taxon>
        <taxon>Pentapetalae</taxon>
        <taxon>asterids</taxon>
        <taxon>lamiids</taxon>
        <taxon>Lamiales</taxon>
        <taxon>Orobanchaceae</taxon>
        <taxon>Pedicularideae</taxon>
        <taxon>Castillejinae</taxon>
        <taxon>Castilleja</taxon>
    </lineage>
</organism>
<dbReference type="Proteomes" id="UP001632038">
    <property type="component" value="Unassembled WGS sequence"/>
</dbReference>
<evidence type="ECO:0000256" key="3">
    <source>
        <dbReference type="PROSITE-ProRule" id="PRU00357"/>
    </source>
</evidence>
<accession>A0ABD3DRC0</accession>
<comment type="caution">
    <text evidence="6">The sequence shown here is derived from an EMBL/GenBank/DDBJ whole genome shotgun (WGS) entry which is preliminary data.</text>
</comment>
<dbReference type="GO" id="GO:0005634">
    <property type="term" value="C:nucleus"/>
    <property type="evidence" value="ECO:0007669"/>
    <property type="project" value="UniProtKB-SubCell"/>
</dbReference>
<dbReference type="PROSITE" id="PS51017">
    <property type="entry name" value="CCT"/>
    <property type="match status" value="1"/>
</dbReference>
<dbReference type="PANTHER" id="PTHR31874">
    <property type="entry name" value="CCT MOTIF FAMILY PROTEIN, EXPRESSED"/>
    <property type="match status" value="1"/>
</dbReference>
<proteinExistence type="predicted"/>
<dbReference type="Pfam" id="PF06203">
    <property type="entry name" value="CCT"/>
    <property type="match status" value="1"/>
</dbReference>
<keyword evidence="2 3" id="KW-0539">Nucleus</keyword>
<keyword evidence="7" id="KW-1185">Reference proteome</keyword>
<feature type="compositionally biased region" description="Basic residues" evidence="4">
    <location>
        <begin position="55"/>
        <end position="64"/>
    </location>
</feature>
<sequence length="424" mass="47651">MSSCFSGGRAYKLNPIDLEMIKSPSSTTSWISNSSSPSSTLSESSNCPLPLISTRKPRTPRKRPNQTYNEAAAILSTAYPKIFPTNKQPCKFTKSLLENKNKNNNNDNNSSNPFIPFDPSDLLVPFQAIDDSSGFLLHNQRSSFEPKGRNYLFEKLSCQSPSEINSELVCGDDQLGELDFDAESIILDEEIGEGIDCIMGDLGMENETSIEDISTYNNNNDDNNNNNAMQVSNNFCYGYPVGLGFEFGQFGMKMERMAMRNNGDEGDWWRFPSVNVHDLTPRPAKNKKKKKMVELKNLEMKKEDLGVKGVCMSEEIVVPQKNEGLLLKLNFDGVLDAWSDKASPFSGDCTGPELAGNDVQARLAQIDLFSDNGGIREASVLRYKEKRRNRLFSKKIRYQVRKLNADRRPRMKGRFVRKSSSSDD</sequence>
<feature type="domain" description="CCT" evidence="5">
    <location>
        <begin position="376"/>
        <end position="418"/>
    </location>
</feature>
<evidence type="ECO:0000256" key="2">
    <source>
        <dbReference type="ARBA" id="ARBA00023242"/>
    </source>
</evidence>
<evidence type="ECO:0000256" key="1">
    <source>
        <dbReference type="ARBA" id="ARBA00004123"/>
    </source>
</evidence>
<dbReference type="AlphaFoldDB" id="A0ABD3DRC0"/>
<comment type="subcellular location">
    <subcellularLocation>
        <location evidence="1 3">Nucleus</location>
    </subcellularLocation>
</comment>
<evidence type="ECO:0000259" key="5">
    <source>
        <dbReference type="PROSITE" id="PS51017"/>
    </source>
</evidence>
<gene>
    <name evidence="6" type="ORF">CASFOL_012099</name>
</gene>
<evidence type="ECO:0000313" key="7">
    <source>
        <dbReference type="Proteomes" id="UP001632038"/>
    </source>
</evidence>
<dbReference type="EMBL" id="JAVIJP010000015">
    <property type="protein sequence ID" value="KAL3644167.1"/>
    <property type="molecule type" value="Genomic_DNA"/>
</dbReference>
<name>A0ABD3DRC0_9LAMI</name>
<dbReference type="PANTHER" id="PTHR31874:SF10">
    <property type="entry name" value="PROTEIN CHLOROPLAST IMPORT APPARATUS 2"/>
    <property type="match status" value="1"/>
</dbReference>
<dbReference type="InterPro" id="IPR052453">
    <property type="entry name" value="CONSTANS-like_ZF"/>
</dbReference>
<feature type="region of interest" description="Disordered" evidence="4">
    <location>
        <begin position="26"/>
        <end position="65"/>
    </location>
</feature>
<feature type="compositionally biased region" description="Low complexity" evidence="4">
    <location>
        <begin position="26"/>
        <end position="45"/>
    </location>
</feature>
<protein>
    <recommendedName>
        <fullName evidence="5">CCT domain-containing protein</fullName>
    </recommendedName>
</protein>